<evidence type="ECO:0000256" key="2">
    <source>
        <dbReference type="PROSITE-ProRule" id="PRU00169"/>
    </source>
</evidence>
<dbReference type="KEGG" id="hte:Hydth_1536"/>
<dbReference type="RefSeq" id="WP_012964177.1">
    <property type="nucleotide sequence ID" value="NC_013799.1"/>
</dbReference>
<proteinExistence type="predicted"/>
<dbReference type="EMBL" id="AP011112">
    <property type="protein sequence ID" value="BAI69997.1"/>
    <property type="molecule type" value="Genomic_DNA"/>
</dbReference>
<dbReference type="GO" id="GO:0000160">
    <property type="term" value="P:phosphorelay signal transduction system"/>
    <property type="evidence" value="ECO:0007669"/>
    <property type="project" value="InterPro"/>
</dbReference>
<dbReference type="PANTHER" id="PTHR44591">
    <property type="entry name" value="STRESS RESPONSE REGULATOR PROTEIN 1"/>
    <property type="match status" value="1"/>
</dbReference>
<feature type="modified residue" description="4-aspartylphosphate" evidence="2">
    <location>
        <position position="54"/>
    </location>
</feature>
<name>D3DJJ5_HYDTT</name>
<gene>
    <name evidence="4" type="ordered locus">HTH_1548</name>
</gene>
<dbReference type="eggNOG" id="COG0745">
    <property type="taxonomic scope" value="Bacteria"/>
</dbReference>
<feature type="domain" description="Response regulatory" evidence="3">
    <location>
        <begin position="5"/>
        <end position="119"/>
    </location>
</feature>
<evidence type="ECO:0000259" key="3">
    <source>
        <dbReference type="PROSITE" id="PS50110"/>
    </source>
</evidence>
<accession>D3DJJ5</accession>
<dbReference type="CDD" id="cd17534">
    <property type="entry name" value="REC_DC-like"/>
    <property type="match status" value="1"/>
</dbReference>
<dbReference type="InterPro" id="IPR050595">
    <property type="entry name" value="Bact_response_regulator"/>
</dbReference>
<protein>
    <submittedName>
        <fullName evidence="4">Response regulator</fullName>
    </submittedName>
</protein>
<dbReference type="Gene3D" id="3.40.50.2300">
    <property type="match status" value="1"/>
</dbReference>
<dbReference type="InterPro" id="IPR001789">
    <property type="entry name" value="Sig_transdc_resp-reg_receiver"/>
</dbReference>
<dbReference type="SUPFAM" id="SSF46785">
    <property type="entry name" value="Winged helix' DNA-binding domain"/>
    <property type="match status" value="1"/>
</dbReference>
<dbReference type="Proteomes" id="UP000002574">
    <property type="component" value="Chromosome"/>
</dbReference>
<organism evidence="4 5">
    <name type="scientific">Hydrogenobacter thermophilus (strain DSM 6534 / IAM 12695 / TK-6)</name>
    <dbReference type="NCBI Taxonomy" id="608538"/>
    <lineage>
        <taxon>Bacteria</taxon>
        <taxon>Pseudomonadati</taxon>
        <taxon>Aquificota</taxon>
        <taxon>Aquificia</taxon>
        <taxon>Aquificales</taxon>
        <taxon>Aquificaceae</taxon>
        <taxon>Hydrogenobacter</taxon>
    </lineage>
</organism>
<dbReference type="InterPro" id="IPR036388">
    <property type="entry name" value="WH-like_DNA-bd_sf"/>
</dbReference>
<dbReference type="OrthoDB" id="9809987at2"/>
<dbReference type="InterPro" id="IPR036390">
    <property type="entry name" value="WH_DNA-bd_sf"/>
</dbReference>
<dbReference type="InterPro" id="IPR011006">
    <property type="entry name" value="CheY-like_superfamily"/>
</dbReference>
<dbReference type="PROSITE" id="PS50110">
    <property type="entry name" value="RESPONSE_REGULATORY"/>
    <property type="match status" value="1"/>
</dbReference>
<reference evidence="4 5" key="1">
    <citation type="journal article" date="2010" name="J. Bacteriol.">
        <title>Complete genome sequence of the thermophilic, obligately chemolithoautotrophic hydrogen-oxidizing bacterium Hydrogenobacter thermophilus TK-6.</title>
        <authorList>
            <person name="Arai H."/>
            <person name="Kanbe H."/>
            <person name="Ishii M."/>
            <person name="Igarashi Y."/>
        </authorList>
    </citation>
    <scope>NUCLEOTIDE SEQUENCE [LARGE SCALE GENOMIC DNA]</scope>
    <source>
        <strain evidence="5">DSM 6534 / IAM 12695 / TK-6</strain>
    </source>
</reference>
<evidence type="ECO:0000256" key="1">
    <source>
        <dbReference type="ARBA" id="ARBA00022553"/>
    </source>
</evidence>
<dbReference type="SUPFAM" id="SSF52172">
    <property type="entry name" value="CheY-like"/>
    <property type="match status" value="1"/>
</dbReference>
<dbReference type="Gene3D" id="1.10.10.10">
    <property type="entry name" value="Winged helix-like DNA-binding domain superfamily/Winged helix DNA-binding domain"/>
    <property type="match status" value="1"/>
</dbReference>
<dbReference type="STRING" id="608538.HTH_1548"/>
<keyword evidence="5" id="KW-1185">Reference proteome</keyword>
<dbReference type="PANTHER" id="PTHR44591:SF3">
    <property type="entry name" value="RESPONSE REGULATORY DOMAIN-CONTAINING PROTEIN"/>
    <property type="match status" value="1"/>
</dbReference>
<dbReference type="KEGG" id="hth:HTH_1548"/>
<dbReference type="SMART" id="SM00448">
    <property type="entry name" value="REC"/>
    <property type="match status" value="1"/>
</dbReference>
<dbReference type="Pfam" id="PF00072">
    <property type="entry name" value="Response_reg"/>
    <property type="match status" value="1"/>
</dbReference>
<dbReference type="eggNOG" id="COG2512">
    <property type="taxonomic scope" value="Bacteria"/>
</dbReference>
<dbReference type="AlphaFoldDB" id="D3DJJ5"/>
<sequence>MLKGRLLIIEDEVIVARYMKDILESFGYYVVACPSGEEAIKLVKEFHPDLAFVDIVLKGSIDGIETARYLNTTLGIPVVYVTAYTDEETLSRVKDTDYLGYLVKPFDDKDIYVSVELAMHKRRTKKMLKKPLRRVLGSLNKDELKILLFFVTTCSTDSWIHIPLHKIAKEVNSDIGNVSRAIRSLCKKGYVEILKSGRENYYRLSKDLAYEENI</sequence>
<evidence type="ECO:0000313" key="5">
    <source>
        <dbReference type="Proteomes" id="UP000002574"/>
    </source>
</evidence>
<evidence type="ECO:0000313" key="4">
    <source>
        <dbReference type="EMBL" id="BAI69997.1"/>
    </source>
</evidence>
<keyword evidence="1 2" id="KW-0597">Phosphoprotein</keyword>